<comment type="caution">
    <text evidence="1">The sequence shown here is derived from an EMBL/GenBank/DDBJ whole genome shotgun (WGS) entry which is preliminary data.</text>
</comment>
<proteinExistence type="predicted"/>
<accession>A0A9W7GZT2</accession>
<sequence length="66" mass="7501">MKRALVFFFHDCNSIPSFIVFQPLGRDGLNSFPYSQCGIDLDSQIICTSALLHGVLEILEGRRTRR</sequence>
<dbReference type="Proteomes" id="UP001165190">
    <property type="component" value="Unassembled WGS sequence"/>
</dbReference>
<organism evidence="1 2">
    <name type="scientific">Hibiscus trionum</name>
    <name type="common">Flower of an hour</name>
    <dbReference type="NCBI Taxonomy" id="183268"/>
    <lineage>
        <taxon>Eukaryota</taxon>
        <taxon>Viridiplantae</taxon>
        <taxon>Streptophyta</taxon>
        <taxon>Embryophyta</taxon>
        <taxon>Tracheophyta</taxon>
        <taxon>Spermatophyta</taxon>
        <taxon>Magnoliopsida</taxon>
        <taxon>eudicotyledons</taxon>
        <taxon>Gunneridae</taxon>
        <taxon>Pentapetalae</taxon>
        <taxon>rosids</taxon>
        <taxon>malvids</taxon>
        <taxon>Malvales</taxon>
        <taxon>Malvaceae</taxon>
        <taxon>Malvoideae</taxon>
        <taxon>Hibiscus</taxon>
    </lineage>
</organism>
<gene>
    <name evidence="1" type="ORF">HRI_000474500</name>
</gene>
<dbReference type="AlphaFoldDB" id="A0A9W7GZT2"/>
<evidence type="ECO:0000313" key="1">
    <source>
        <dbReference type="EMBL" id="GMI68052.1"/>
    </source>
</evidence>
<name>A0A9W7GZT2_HIBTR</name>
<reference evidence="1" key="1">
    <citation type="submission" date="2023-05" db="EMBL/GenBank/DDBJ databases">
        <title>Genome and transcriptome analyses reveal genes involved in the formation of fine ridges on petal epidermal cells in Hibiscus trionum.</title>
        <authorList>
            <person name="Koshimizu S."/>
            <person name="Masuda S."/>
            <person name="Ishii T."/>
            <person name="Shirasu K."/>
            <person name="Hoshino A."/>
            <person name="Arita M."/>
        </authorList>
    </citation>
    <scope>NUCLEOTIDE SEQUENCE</scope>
    <source>
        <strain evidence="1">Hamamatsu line</strain>
    </source>
</reference>
<protein>
    <submittedName>
        <fullName evidence="1">Uncharacterized protein</fullName>
    </submittedName>
</protein>
<keyword evidence="2" id="KW-1185">Reference proteome</keyword>
<dbReference type="EMBL" id="BSYR01000006">
    <property type="protein sequence ID" value="GMI68052.1"/>
    <property type="molecule type" value="Genomic_DNA"/>
</dbReference>
<evidence type="ECO:0000313" key="2">
    <source>
        <dbReference type="Proteomes" id="UP001165190"/>
    </source>
</evidence>